<evidence type="ECO:0000313" key="14">
    <source>
        <dbReference type="Proteomes" id="UP000008021"/>
    </source>
</evidence>
<evidence type="ECO:0000256" key="10">
    <source>
        <dbReference type="ARBA" id="ARBA00023180"/>
    </source>
</evidence>
<dbReference type="PANTHER" id="PTHR10896:SF25">
    <property type="entry name" value="GLUCURONOSYLTRANSFERASE OS03G0287800-RELATED"/>
    <property type="match status" value="1"/>
</dbReference>
<dbReference type="STRING" id="40149.A0A0E0CZ40"/>
<dbReference type="PANTHER" id="PTHR10896">
    <property type="entry name" value="GALACTOSYLGALACTOSYLXYLOSYLPROTEIN 3-BETA-GLUCURONOSYLTRANSFERASE BETA-1,3-GLUCURONYLTRANSFERASE"/>
    <property type="match status" value="1"/>
</dbReference>
<dbReference type="GO" id="GO:0071555">
    <property type="term" value="P:cell wall organization"/>
    <property type="evidence" value="ECO:0007669"/>
    <property type="project" value="UniProtKB-KW"/>
</dbReference>
<name>A0A0E0CZ40_9ORYZ</name>
<dbReference type="InterPro" id="IPR005027">
    <property type="entry name" value="Glyco_trans_43"/>
</dbReference>
<dbReference type="AlphaFoldDB" id="A0A0E0CZ40"/>
<keyword evidence="8 12" id="KW-0333">Golgi apparatus</keyword>
<dbReference type="EnsemblPlants" id="OMERI03G12410.1">
    <property type="protein sequence ID" value="OMERI03G12410.1"/>
    <property type="gene ID" value="OMERI03G12410"/>
</dbReference>
<keyword evidence="14" id="KW-1185">Reference proteome</keyword>
<dbReference type="Pfam" id="PF03360">
    <property type="entry name" value="Glyco_transf_43"/>
    <property type="match status" value="1"/>
</dbReference>
<evidence type="ECO:0000256" key="6">
    <source>
        <dbReference type="ARBA" id="ARBA00022968"/>
    </source>
</evidence>
<evidence type="ECO:0000256" key="9">
    <source>
        <dbReference type="ARBA" id="ARBA00023136"/>
    </source>
</evidence>
<keyword evidence="6 12" id="KW-0735">Signal-anchor</keyword>
<dbReference type="Proteomes" id="UP000008021">
    <property type="component" value="Chromosome 3"/>
</dbReference>
<keyword evidence="9" id="KW-0472">Membrane</keyword>
<evidence type="ECO:0000256" key="7">
    <source>
        <dbReference type="ARBA" id="ARBA00022989"/>
    </source>
</evidence>
<evidence type="ECO:0000256" key="3">
    <source>
        <dbReference type="ARBA" id="ARBA00022676"/>
    </source>
</evidence>
<dbReference type="SUPFAM" id="SSF53448">
    <property type="entry name" value="Nucleotide-diphospho-sugar transferases"/>
    <property type="match status" value="1"/>
</dbReference>
<dbReference type="HOGENOM" id="CLU_044006_2_0_1"/>
<accession>A0A0E0CZ40</accession>
<dbReference type="GO" id="GO:0000139">
    <property type="term" value="C:Golgi membrane"/>
    <property type="evidence" value="ECO:0007669"/>
    <property type="project" value="UniProtKB-SubCell"/>
</dbReference>
<keyword evidence="7" id="KW-1133">Transmembrane helix</keyword>
<proteinExistence type="inferred from homology"/>
<reference evidence="13" key="2">
    <citation type="submission" date="2018-05" db="EMBL/GenBank/DDBJ databases">
        <title>OmerRS3 (Oryza meridionalis Reference Sequence Version 3).</title>
        <authorList>
            <person name="Zhang J."/>
            <person name="Kudrna D."/>
            <person name="Lee S."/>
            <person name="Talag J."/>
            <person name="Welchert J."/>
            <person name="Wing R.A."/>
        </authorList>
    </citation>
    <scope>NUCLEOTIDE SEQUENCE [LARGE SCALE GENOMIC DNA]</scope>
    <source>
        <strain evidence="13">cv. OR44</strain>
    </source>
</reference>
<dbReference type="GO" id="GO:0009834">
    <property type="term" value="P:plant-type secondary cell wall biogenesis"/>
    <property type="evidence" value="ECO:0007669"/>
    <property type="project" value="TreeGrafter"/>
</dbReference>
<dbReference type="GO" id="GO:0010417">
    <property type="term" value="P:glucuronoxylan biosynthetic process"/>
    <property type="evidence" value="ECO:0007669"/>
    <property type="project" value="TreeGrafter"/>
</dbReference>
<evidence type="ECO:0000256" key="4">
    <source>
        <dbReference type="ARBA" id="ARBA00022679"/>
    </source>
</evidence>
<comment type="similarity">
    <text evidence="2 12">Belongs to the glycosyltransferase 43 family.</text>
</comment>
<dbReference type="GO" id="GO:0042285">
    <property type="term" value="F:xylosyltransferase activity"/>
    <property type="evidence" value="ECO:0007669"/>
    <property type="project" value="TreeGrafter"/>
</dbReference>
<sequence>MGSSTDHGGAGGRGKKGSGSQLWKKALLHSSLCFVMGFFTGFAPSSVSDWTSAAVSAGGVGSSHVVRSLHATGGAAVNRSLLAQAAVGAVDAGPQPLLVVVTTTESTPSAAGQRAAVLTRMAHTLRLVPPPVLWVVVEANPDVAATARLLRTTGLMYRHLTYKDNFTAADAAAGKERHHQRNVALGHIEHHRLAGVVLFAGLGDTFDLRFFDQLRQIRTFGAWPVATMSQNERKVVVQGPACSSSSVAGWFSMDLSNATSPVAVAGAGDGAAAARPRELDVHGFAFNSSVLWDPERWGRYPTSEPDKSQDSVKFVQQVVLEDYSKVRGVPSDCSEVMVWHVNTTPLPSSQPSPQNKSNELLRACASVHGHVRSKRDSLYRSDFPQTEPEALICLIHDHASHYIYGGRFLSGDFC</sequence>
<evidence type="ECO:0000256" key="5">
    <source>
        <dbReference type="ARBA" id="ARBA00022692"/>
    </source>
</evidence>
<comment type="function">
    <text evidence="12">Involved in the synthesis of glucuronoxylan hemicellulose in secondary cell walls.</text>
</comment>
<keyword evidence="10" id="KW-0325">Glycoprotein</keyword>
<evidence type="ECO:0000256" key="11">
    <source>
        <dbReference type="ARBA" id="ARBA00023316"/>
    </source>
</evidence>
<organism evidence="13">
    <name type="scientific">Oryza meridionalis</name>
    <dbReference type="NCBI Taxonomy" id="40149"/>
    <lineage>
        <taxon>Eukaryota</taxon>
        <taxon>Viridiplantae</taxon>
        <taxon>Streptophyta</taxon>
        <taxon>Embryophyta</taxon>
        <taxon>Tracheophyta</taxon>
        <taxon>Spermatophyta</taxon>
        <taxon>Magnoliopsida</taxon>
        <taxon>Liliopsida</taxon>
        <taxon>Poales</taxon>
        <taxon>Poaceae</taxon>
        <taxon>BOP clade</taxon>
        <taxon>Oryzoideae</taxon>
        <taxon>Oryzeae</taxon>
        <taxon>Oryzinae</taxon>
        <taxon>Oryza</taxon>
    </lineage>
</organism>
<dbReference type="Gramene" id="OMERI03G12410.1">
    <property type="protein sequence ID" value="OMERI03G12410.1"/>
    <property type="gene ID" value="OMERI03G12410"/>
</dbReference>
<dbReference type="InterPro" id="IPR029044">
    <property type="entry name" value="Nucleotide-diphossugar_trans"/>
</dbReference>
<dbReference type="Gene3D" id="3.90.550.10">
    <property type="entry name" value="Spore Coat Polysaccharide Biosynthesis Protein SpsA, Chain A"/>
    <property type="match status" value="1"/>
</dbReference>
<dbReference type="GO" id="GO:0015018">
    <property type="term" value="F:galactosylgalactosylxylosylprotein 3-beta-glucuronosyltransferase activity"/>
    <property type="evidence" value="ECO:0007669"/>
    <property type="project" value="InterPro"/>
</dbReference>
<protein>
    <recommendedName>
        <fullName evidence="12">Glycosyltransferases</fullName>
        <ecNumber evidence="12">2.4.-.-</ecNumber>
    </recommendedName>
</protein>
<reference evidence="13" key="1">
    <citation type="submission" date="2015-04" db="UniProtKB">
        <authorList>
            <consortium name="EnsemblPlants"/>
        </authorList>
    </citation>
    <scope>IDENTIFICATION</scope>
</reference>
<comment type="subcellular location">
    <subcellularLocation>
        <location evidence="1 12">Golgi apparatus membrane</location>
        <topology evidence="1 12">Single-pass type II membrane protein</topology>
    </subcellularLocation>
</comment>
<dbReference type="eggNOG" id="KOG1476">
    <property type="taxonomic scope" value="Eukaryota"/>
</dbReference>
<keyword evidence="5" id="KW-0812">Transmembrane</keyword>
<evidence type="ECO:0000256" key="1">
    <source>
        <dbReference type="ARBA" id="ARBA00004323"/>
    </source>
</evidence>
<dbReference type="EC" id="2.4.-.-" evidence="12"/>
<evidence type="ECO:0000256" key="2">
    <source>
        <dbReference type="ARBA" id="ARBA00007706"/>
    </source>
</evidence>
<evidence type="ECO:0000256" key="12">
    <source>
        <dbReference type="RuleBase" id="RU363127"/>
    </source>
</evidence>
<evidence type="ECO:0000313" key="13">
    <source>
        <dbReference type="EnsemblPlants" id="OMERI03G12410.1"/>
    </source>
</evidence>
<keyword evidence="11 12" id="KW-0961">Cell wall biogenesis/degradation</keyword>
<keyword evidence="3" id="KW-0328">Glycosyltransferase</keyword>
<evidence type="ECO:0000256" key="8">
    <source>
        <dbReference type="ARBA" id="ARBA00023034"/>
    </source>
</evidence>
<keyword evidence="4 12" id="KW-0808">Transferase</keyword>
<dbReference type="FunFam" id="3.90.550.10:FF:000084">
    <property type="entry name" value="Glycosyltransferases"/>
    <property type="match status" value="1"/>
</dbReference>